<dbReference type="EMBL" id="FO082272">
    <property type="protein sequence ID" value="CCO65940.1"/>
    <property type="molecule type" value="Genomic_DNA"/>
</dbReference>
<name>K8F1I5_9CHLO</name>
<reference evidence="3 4" key="1">
    <citation type="submission" date="2011-10" db="EMBL/GenBank/DDBJ databases">
        <authorList>
            <person name="Genoscope - CEA"/>
        </authorList>
    </citation>
    <scope>NUCLEOTIDE SEQUENCE [LARGE SCALE GENOMIC DNA]</scope>
    <source>
        <strain evidence="3 4">RCC 1105</strain>
    </source>
</reference>
<dbReference type="OrthoDB" id="10263751at2759"/>
<organism evidence="3 4">
    <name type="scientific">Bathycoccus prasinos</name>
    <dbReference type="NCBI Taxonomy" id="41875"/>
    <lineage>
        <taxon>Eukaryota</taxon>
        <taxon>Viridiplantae</taxon>
        <taxon>Chlorophyta</taxon>
        <taxon>Mamiellophyceae</taxon>
        <taxon>Mamiellales</taxon>
        <taxon>Bathycoccaceae</taxon>
        <taxon>Bathycoccus</taxon>
    </lineage>
</organism>
<keyword evidence="4" id="KW-1185">Reference proteome</keyword>
<dbReference type="Pfam" id="PF09409">
    <property type="entry name" value="PUB"/>
    <property type="match status" value="1"/>
</dbReference>
<dbReference type="Gene3D" id="1.20.58.2190">
    <property type="match status" value="1"/>
</dbReference>
<dbReference type="InterPro" id="IPR018997">
    <property type="entry name" value="PUB_domain"/>
</dbReference>
<dbReference type="SUPFAM" id="SSF143503">
    <property type="entry name" value="PUG domain-like"/>
    <property type="match status" value="1"/>
</dbReference>
<dbReference type="PROSITE" id="PS51352">
    <property type="entry name" value="THIOREDOXIN_2"/>
    <property type="match status" value="1"/>
</dbReference>
<evidence type="ECO:0000256" key="1">
    <source>
        <dbReference type="SAM" id="MobiDB-lite"/>
    </source>
</evidence>
<dbReference type="GeneID" id="19014906"/>
<dbReference type="Pfam" id="PF00085">
    <property type="entry name" value="Thioredoxin"/>
    <property type="match status" value="1"/>
</dbReference>
<sequence length="325" mass="36920">MSEETKEDEEDKEEEKKDDSEDASLACAELLRLALLSKDLSALSKATTTRLSEDGEVKQLQRGGEEFREILMRTTKNTNNNNAGGIRCSVIVLVFSMNNCQPCVQFAPKLDRLAKEYKDLHVGFVKCNIHESDMNRRLANEAGVFGFPCAQMYDGHTGQKVQLEGGDVKGANEAKLREGLETHAYNVEKFERLKRDAFEALSEAKAKIFCGEDDDEQEQEQEQQRFVTLVKTVTAYASNAIEKEDAKYRRIKTSGKAFTERVKSVGDEGEKCLRAFGFEKKKDDDDDEEEVYEISPVVFDEFDENNKFGKREMRRVIKMLRALTG</sequence>
<dbReference type="SUPFAM" id="SSF52833">
    <property type="entry name" value="Thioredoxin-like"/>
    <property type="match status" value="1"/>
</dbReference>
<evidence type="ECO:0000313" key="3">
    <source>
        <dbReference type="EMBL" id="CCO65940.1"/>
    </source>
</evidence>
<evidence type="ECO:0000259" key="2">
    <source>
        <dbReference type="PROSITE" id="PS51352"/>
    </source>
</evidence>
<dbReference type="InterPro" id="IPR013766">
    <property type="entry name" value="Thioredoxin_domain"/>
</dbReference>
<protein>
    <recommendedName>
        <fullName evidence="2">Thioredoxin domain-containing protein</fullName>
    </recommendedName>
</protein>
<dbReference type="Proteomes" id="UP000198341">
    <property type="component" value="Chromosome 7"/>
</dbReference>
<proteinExistence type="predicted"/>
<dbReference type="Gene3D" id="3.40.30.10">
    <property type="entry name" value="Glutaredoxin"/>
    <property type="match status" value="1"/>
</dbReference>
<dbReference type="InterPro" id="IPR036339">
    <property type="entry name" value="PUB-like_dom_sf"/>
</dbReference>
<dbReference type="CDD" id="cd02947">
    <property type="entry name" value="TRX_family"/>
    <property type="match status" value="1"/>
</dbReference>
<gene>
    <name evidence="3" type="ORF">Bathy07g04170</name>
</gene>
<dbReference type="AlphaFoldDB" id="K8F1I5"/>
<feature type="compositionally biased region" description="Acidic residues" evidence="1">
    <location>
        <begin position="1"/>
        <end position="13"/>
    </location>
</feature>
<dbReference type="InterPro" id="IPR036249">
    <property type="entry name" value="Thioredoxin-like_sf"/>
</dbReference>
<accession>K8F1I5</accession>
<feature type="domain" description="Thioredoxin" evidence="2">
    <location>
        <begin position="37"/>
        <end position="185"/>
    </location>
</feature>
<dbReference type="CDD" id="cd09212">
    <property type="entry name" value="PUB"/>
    <property type="match status" value="1"/>
</dbReference>
<dbReference type="RefSeq" id="XP_007511852.1">
    <property type="nucleotide sequence ID" value="XM_007511790.1"/>
</dbReference>
<dbReference type="KEGG" id="bpg:Bathy07g04170"/>
<evidence type="ECO:0000313" key="4">
    <source>
        <dbReference type="Proteomes" id="UP000198341"/>
    </source>
</evidence>
<feature type="region of interest" description="Disordered" evidence="1">
    <location>
        <begin position="1"/>
        <end position="23"/>
    </location>
</feature>